<feature type="signal peptide" evidence="1">
    <location>
        <begin position="1"/>
        <end position="26"/>
    </location>
</feature>
<evidence type="ECO:0000259" key="2">
    <source>
        <dbReference type="Pfam" id="PF09098"/>
    </source>
</evidence>
<dbReference type="Pfam" id="PF09098">
    <property type="entry name" value="Dehyd-heme_bind"/>
    <property type="match status" value="1"/>
</dbReference>
<evidence type="ECO:0000259" key="4">
    <source>
        <dbReference type="Pfam" id="PF09100"/>
    </source>
</evidence>
<dbReference type="NCBIfam" id="TIGR03908">
    <property type="entry name" value="QH_alpha"/>
    <property type="match status" value="1"/>
</dbReference>
<dbReference type="InterPro" id="IPR009111">
    <property type="entry name" value="QH-AmDH_asu_dom2"/>
</dbReference>
<dbReference type="InterPro" id="IPR015183">
    <property type="entry name" value="QH-AmDH_asu_dom_III"/>
</dbReference>
<dbReference type="InterPro" id="IPR036718">
    <property type="entry name" value="H-AmDH_asu_dom2_sf"/>
</dbReference>
<dbReference type="Pfam" id="PF09100">
    <property type="entry name" value="Qn_am_d_aIV"/>
    <property type="match status" value="1"/>
</dbReference>
<name>A0A0G3GQF7_9PSED</name>
<dbReference type="InterPro" id="IPR023887">
    <property type="entry name" value="QH-AmDH_asu"/>
</dbReference>
<proteinExistence type="predicted"/>
<dbReference type="Gene3D" id="2.60.40.10">
    <property type="entry name" value="Immunoglobulins"/>
    <property type="match status" value="2"/>
</dbReference>
<feature type="domain" description="Quinohemoprotein amine dehydrogenase alpha subunit" evidence="4">
    <location>
        <begin position="383"/>
        <end position="515"/>
    </location>
</feature>
<organism evidence="6">
    <name type="scientific">Pseudomonas chlororaphis</name>
    <dbReference type="NCBI Taxonomy" id="587753"/>
    <lineage>
        <taxon>Bacteria</taxon>
        <taxon>Pseudomonadati</taxon>
        <taxon>Pseudomonadota</taxon>
        <taxon>Gammaproteobacteria</taxon>
        <taxon>Pseudomonadales</taxon>
        <taxon>Pseudomonadaceae</taxon>
        <taxon>Pseudomonas</taxon>
    </lineage>
</organism>
<dbReference type="PATRIC" id="fig|587753.11.peg.4986"/>
<dbReference type="InterPro" id="IPR013783">
    <property type="entry name" value="Ig-like_fold"/>
</dbReference>
<feature type="domain" description="Quinohemoprotein amine dehydrogenase alpha subunit haem binding" evidence="2">
    <location>
        <begin position="28"/>
        <end position="191"/>
    </location>
</feature>
<feature type="chain" id="PRO_5002554746" evidence="1">
    <location>
        <begin position="27"/>
        <end position="516"/>
    </location>
</feature>
<reference evidence="6" key="1">
    <citation type="journal article" date="2015" name="Stand. Genomic Sci.">
        <title>Complete genome of Pseudomonas chlororaphis strain UFB2, a soil bacterium with antibacterial activity against bacterial canker pathogen of tomato.</title>
        <authorList>
            <person name="Deng P."/>
            <person name="Wang X."/>
            <person name="Baird S.M."/>
            <person name="Lu S.E."/>
        </authorList>
    </citation>
    <scope>NUCLEOTIDE SEQUENCE [LARGE SCALE GENOMIC DNA]</scope>
    <source>
        <strain evidence="6">UFB2</strain>
    </source>
</reference>
<dbReference type="SUPFAM" id="SSF46626">
    <property type="entry name" value="Cytochrome c"/>
    <property type="match status" value="2"/>
</dbReference>
<dbReference type="Gene3D" id="1.10.760.10">
    <property type="entry name" value="Cytochrome c-like domain"/>
    <property type="match status" value="1"/>
</dbReference>
<dbReference type="GO" id="GO:0009055">
    <property type="term" value="F:electron transfer activity"/>
    <property type="evidence" value="ECO:0007669"/>
    <property type="project" value="InterPro"/>
</dbReference>
<dbReference type="SUPFAM" id="SSF81296">
    <property type="entry name" value="E set domains"/>
    <property type="match status" value="2"/>
</dbReference>
<dbReference type="Proteomes" id="UP000035212">
    <property type="component" value="Chromosome"/>
</dbReference>
<dbReference type="Pfam" id="PF14930">
    <property type="entry name" value="Qn_am_d_aII"/>
    <property type="match status" value="1"/>
</dbReference>
<gene>
    <name evidence="6" type="ORF">VM99_24310</name>
</gene>
<dbReference type="Gene3D" id="2.40.128.120">
    <property type="entry name" value="Quinohemoprotein amine dehydrogenase alpha subunit, domain 2"/>
    <property type="match status" value="1"/>
</dbReference>
<dbReference type="InterPro" id="IPR036909">
    <property type="entry name" value="Cyt_c-like_dom_sf"/>
</dbReference>
<protein>
    <submittedName>
        <fullName evidence="6">Quinohemoprotein amine dehydrogenase</fullName>
    </submittedName>
</protein>
<evidence type="ECO:0000259" key="5">
    <source>
        <dbReference type="Pfam" id="PF14930"/>
    </source>
</evidence>
<feature type="domain" description="Quinohemoprotein amine dehydrogenase alpha subunit" evidence="5">
    <location>
        <begin position="197"/>
        <end position="296"/>
    </location>
</feature>
<sequence>MKPLRRLAFISCSTVLALAIAPFAAAQQTGEQVLNTMCAGCHIAADGSFERIDAVRKTPEAWDMTVVRMMRNHHVPLSQDDRTAVVRYLAQTRGLSVKETEGRRYVLEKEPVATDVAPNQMMTETCSRCHSYARVALQRRTPADWEKLLNFHLGQFPTLELQAMARDRDWWTYVNGEVLPFLAKNYPLGQAPKATNAKLSERWVVTGHQPGSGDYSGTLSLKAGEEGYDVSMTLDNKAGSATYQGRGVLLGEGEWRATLSDGKQEIRQVFALNADGSLTGRWFEKSNEVIGGRFIASPVDASPRILAVSPTYLRTGTESEITLVGVGLSGKPVLPKGVTGTVVSQSDTKVVMKLSSEKPWGAVKVSVGKASAPLVVFSKLDGVRVEPEQTIARVGGNGGPIAKVPAQFEAIGLLKGADRKLGTADDIRVGTFDASWAVDNWDEGAAKMQDTKYSGSIEQNGRFTPADAGLNPERPMSTNNLGNLKVIATVDDNGKTLQGEAHLYVTVQRFVDTPIR</sequence>
<dbReference type="InterPro" id="IPR015184">
    <property type="entry name" value="QH-AmDH_asu_dom_IV"/>
</dbReference>
<evidence type="ECO:0000313" key="6">
    <source>
        <dbReference type="EMBL" id="AKK01032.1"/>
    </source>
</evidence>
<keyword evidence="1" id="KW-0732">Signal</keyword>
<dbReference type="InterPro" id="IPR015182">
    <property type="entry name" value="QH-AmDH_asu_heme-bd_dom"/>
</dbReference>
<dbReference type="AlphaFoldDB" id="A0A0G3GQF7"/>
<dbReference type="Pfam" id="PF09099">
    <property type="entry name" value="Qn_am_d_aIII"/>
    <property type="match status" value="1"/>
</dbReference>
<feature type="domain" description="Quinohemoprotein amine dehydrogenase alpha subunit" evidence="3">
    <location>
        <begin position="303"/>
        <end position="377"/>
    </location>
</feature>
<dbReference type="GO" id="GO:0020037">
    <property type="term" value="F:heme binding"/>
    <property type="evidence" value="ECO:0007669"/>
    <property type="project" value="InterPro"/>
</dbReference>
<accession>A0A0G3GQF7</accession>
<evidence type="ECO:0000256" key="1">
    <source>
        <dbReference type="SAM" id="SignalP"/>
    </source>
</evidence>
<dbReference type="EMBL" id="CP011020">
    <property type="protein sequence ID" value="AKK01032.1"/>
    <property type="molecule type" value="Genomic_DNA"/>
</dbReference>
<evidence type="ECO:0000259" key="3">
    <source>
        <dbReference type="Pfam" id="PF09099"/>
    </source>
</evidence>
<dbReference type="InterPro" id="IPR014756">
    <property type="entry name" value="Ig_E-set"/>
</dbReference>
<dbReference type="SUPFAM" id="SSF69298">
    <property type="entry name" value="Quinohemoprotein amine dehydrogenase A chain, domain 3"/>
    <property type="match status" value="1"/>
</dbReference>